<organism evidence="1 2">
    <name type="scientific">Larinioides sclopetarius</name>
    <dbReference type="NCBI Taxonomy" id="280406"/>
    <lineage>
        <taxon>Eukaryota</taxon>
        <taxon>Metazoa</taxon>
        <taxon>Ecdysozoa</taxon>
        <taxon>Arthropoda</taxon>
        <taxon>Chelicerata</taxon>
        <taxon>Arachnida</taxon>
        <taxon>Araneae</taxon>
        <taxon>Araneomorphae</taxon>
        <taxon>Entelegynae</taxon>
        <taxon>Araneoidea</taxon>
        <taxon>Araneidae</taxon>
        <taxon>Larinioides</taxon>
    </lineage>
</organism>
<evidence type="ECO:0000313" key="2">
    <source>
        <dbReference type="Proteomes" id="UP001497382"/>
    </source>
</evidence>
<name>A0AAV2BYI7_9ARAC</name>
<keyword evidence="2" id="KW-1185">Reference proteome</keyword>
<evidence type="ECO:0000313" key="1">
    <source>
        <dbReference type="EMBL" id="CAL1300831.1"/>
    </source>
</evidence>
<sequence length="56" mass="6300">ITRLLVCINVHHQRIFVTALSLEKCINTKNTFVSLKHRGHVGAVLTSIKVLFISTK</sequence>
<gene>
    <name evidence="1" type="ORF">LARSCL_LOCUS22140</name>
</gene>
<dbReference type="AlphaFoldDB" id="A0AAV2BYI7"/>
<protein>
    <submittedName>
        <fullName evidence="1">Uncharacterized protein</fullName>
    </submittedName>
</protein>
<feature type="non-terminal residue" evidence="1">
    <location>
        <position position="1"/>
    </location>
</feature>
<dbReference type="Proteomes" id="UP001497382">
    <property type="component" value="Unassembled WGS sequence"/>
</dbReference>
<comment type="caution">
    <text evidence="1">The sequence shown here is derived from an EMBL/GenBank/DDBJ whole genome shotgun (WGS) entry which is preliminary data.</text>
</comment>
<accession>A0AAV2BYI7</accession>
<dbReference type="EMBL" id="CAXIEN010000582">
    <property type="protein sequence ID" value="CAL1300831.1"/>
    <property type="molecule type" value="Genomic_DNA"/>
</dbReference>
<reference evidence="1 2" key="1">
    <citation type="submission" date="2024-04" db="EMBL/GenBank/DDBJ databases">
        <authorList>
            <person name="Rising A."/>
            <person name="Reimegard J."/>
            <person name="Sonavane S."/>
            <person name="Akerstrom W."/>
            <person name="Nylinder S."/>
            <person name="Hedman E."/>
            <person name="Kallberg Y."/>
        </authorList>
    </citation>
    <scope>NUCLEOTIDE SEQUENCE [LARGE SCALE GENOMIC DNA]</scope>
</reference>
<proteinExistence type="predicted"/>